<dbReference type="Pfam" id="PF13185">
    <property type="entry name" value="GAF_2"/>
    <property type="match status" value="1"/>
</dbReference>
<comment type="caution">
    <text evidence="4">The sequence shown here is derived from an EMBL/GenBank/DDBJ whole genome shotgun (WGS) entry which is preliminary data.</text>
</comment>
<feature type="domain" description="ANTAR" evidence="3">
    <location>
        <begin position="167"/>
        <end position="228"/>
    </location>
</feature>
<dbReference type="SUPFAM" id="SSF55781">
    <property type="entry name" value="GAF domain-like"/>
    <property type="match status" value="1"/>
</dbReference>
<keyword evidence="5" id="KW-1185">Reference proteome</keyword>
<accession>A0ABU4TVZ4</accession>
<sequence>MSGERLAGMRALLADDAAARGTAVSSEAACEACVRLTGVSGVQLTLMNGTSRGGSRYSTNEIGDQLEDLRFVLGEGPCDDAVRFGLPVLVPDLDSGENHRRWPLFTLAAGATGARALFAFPLRSGAVRLGALVLHRTSPGPLAPEHVSGMQVLADVVMLLLLDELASARLRTDVPPPGAVLFGHAEVHQAIGMLSVRMGVPMDEALVRLRAHALVRDQPVVQVARSVVARRLRLSANGRSER</sequence>
<dbReference type="Proteomes" id="UP001271792">
    <property type="component" value="Unassembled WGS sequence"/>
</dbReference>
<dbReference type="InterPro" id="IPR005561">
    <property type="entry name" value="ANTAR"/>
</dbReference>
<proteinExistence type="predicted"/>
<reference evidence="4 5" key="2">
    <citation type="submission" date="2023-11" db="EMBL/GenBank/DDBJ databases">
        <authorList>
            <person name="Lara A.C."/>
            <person name="Chronakova A."/>
        </authorList>
    </citation>
    <scope>NUCLEOTIDE SEQUENCE [LARGE SCALE GENOMIC DNA]</scope>
    <source>
        <strain evidence="4 5">BCCO 10_0798</strain>
    </source>
</reference>
<dbReference type="SMART" id="SM00065">
    <property type="entry name" value="GAF"/>
    <property type="match status" value="1"/>
</dbReference>
<dbReference type="RefSeq" id="WP_319986297.1">
    <property type="nucleotide sequence ID" value="NZ_JAXAVV010000011.1"/>
</dbReference>
<dbReference type="InterPro" id="IPR029016">
    <property type="entry name" value="GAF-like_dom_sf"/>
</dbReference>
<protein>
    <submittedName>
        <fullName evidence="4">GAF and ANTAR domain-containing protein</fullName>
    </submittedName>
</protein>
<dbReference type="Pfam" id="PF03861">
    <property type="entry name" value="ANTAR"/>
    <property type="match status" value="1"/>
</dbReference>
<name>A0ABU4TVZ4_9PSEU</name>
<evidence type="ECO:0000313" key="4">
    <source>
        <dbReference type="EMBL" id="MDX8052421.1"/>
    </source>
</evidence>
<dbReference type="InterPro" id="IPR003018">
    <property type="entry name" value="GAF"/>
</dbReference>
<keyword evidence="1" id="KW-0805">Transcription regulation</keyword>
<dbReference type="Gene3D" id="3.30.450.40">
    <property type="match status" value="1"/>
</dbReference>
<keyword evidence="2" id="KW-0804">Transcription</keyword>
<evidence type="ECO:0000259" key="3">
    <source>
        <dbReference type="PROSITE" id="PS50921"/>
    </source>
</evidence>
<gene>
    <name evidence="4" type="ORF">SK571_23800</name>
</gene>
<dbReference type="InterPro" id="IPR036388">
    <property type="entry name" value="WH-like_DNA-bd_sf"/>
</dbReference>
<dbReference type="EMBL" id="JAXAVV010000011">
    <property type="protein sequence ID" value="MDX8052421.1"/>
    <property type="molecule type" value="Genomic_DNA"/>
</dbReference>
<organism evidence="4 5">
    <name type="scientific">Lentzea kristufekii</name>
    <dbReference type="NCBI Taxonomy" id="3095430"/>
    <lineage>
        <taxon>Bacteria</taxon>
        <taxon>Bacillati</taxon>
        <taxon>Actinomycetota</taxon>
        <taxon>Actinomycetes</taxon>
        <taxon>Pseudonocardiales</taxon>
        <taxon>Pseudonocardiaceae</taxon>
        <taxon>Lentzea</taxon>
    </lineage>
</organism>
<evidence type="ECO:0000256" key="1">
    <source>
        <dbReference type="ARBA" id="ARBA00023015"/>
    </source>
</evidence>
<evidence type="ECO:0000256" key="2">
    <source>
        <dbReference type="ARBA" id="ARBA00023163"/>
    </source>
</evidence>
<dbReference type="PROSITE" id="PS50921">
    <property type="entry name" value="ANTAR"/>
    <property type="match status" value="1"/>
</dbReference>
<dbReference type="Gene3D" id="1.10.10.10">
    <property type="entry name" value="Winged helix-like DNA-binding domain superfamily/Winged helix DNA-binding domain"/>
    <property type="match status" value="1"/>
</dbReference>
<dbReference type="SMART" id="SM01012">
    <property type="entry name" value="ANTAR"/>
    <property type="match status" value="1"/>
</dbReference>
<evidence type="ECO:0000313" key="5">
    <source>
        <dbReference type="Proteomes" id="UP001271792"/>
    </source>
</evidence>
<reference evidence="4 5" key="1">
    <citation type="submission" date="2023-11" db="EMBL/GenBank/DDBJ databases">
        <title>Lentzea sokolovensis, sp. nov., Lentzea kristufkii, sp. nov., and Lentzea miocenensis, sp. nov., rare actinobacteria from Sokolov Coal Basin, Miocene lacustrine sediment, Czech Republic.</title>
        <authorList>
            <person name="Lara A."/>
            <person name="Kotroba L."/>
            <person name="Nouioui I."/>
            <person name="Neumann-Schaal M."/>
            <person name="Mast Y."/>
            <person name="Chronakova A."/>
        </authorList>
    </citation>
    <scope>NUCLEOTIDE SEQUENCE [LARGE SCALE GENOMIC DNA]</scope>
    <source>
        <strain evidence="4 5">BCCO 10_0798</strain>
    </source>
</reference>